<name>A0A3S3RTX1_9ACAR</name>
<dbReference type="PROSITE" id="PS51840">
    <property type="entry name" value="C2_NT"/>
    <property type="match status" value="1"/>
</dbReference>
<feature type="compositionally biased region" description="Basic and acidic residues" evidence="2">
    <location>
        <begin position="404"/>
        <end position="415"/>
    </location>
</feature>
<dbReference type="InterPro" id="IPR019448">
    <property type="entry name" value="NT-C2"/>
</dbReference>
<dbReference type="Pfam" id="PF10358">
    <property type="entry name" value="NT-C2"/>
    <property type="match status" value="1"/>
</dbReference>
<feature type="compositionally biased region" description="Polar residues" evidence="2">
    <location>
        <begin position="250"/>
        <end position="262"/>
    </location>
</feature>
<sequence>MFMVKKKKYQFSVDLCLDELSSVPFVNAVLFAKIRLLDDRNFNQTSQREEESKGGRSFQKLGFADIDLAEFAGSGFTTKRYLLEGYDTKHRQDNSTLKVSIEMILLSGDPLFKRPSRSSFYTTSMPECMNPKEIVSISSSAEMDSTKTICSNNGSSMEDPQLKSDRKGAECDCYSGGSVSSGFGSLPRNIARRPSLVGSDIIQITKDDNSINDGTIRVDFHPHVTSNGSGHCFHTLPSGTARDTFEIGHSRNSSTISQQSKVSAGYGSLPSHSRQGSTESGHIRNPSSGSGLSDSLKFNSAERKQRVQKKLMGCSDDGENRVDSTRVNAEQLITEFLSTNLKETDEGECQDESEVGLQLFVGKDGTATLGSRHAKSTSNSKKNGSASRSSDSRPVSGTNSRQSSADKESEGSIRL</sequence>
<dbReference type="OrthoDB" id="3365224at2759"/>
<accession>A0A3S3RTX1</accession>
<dbReference type="PANTHER" id="PTHR21456:SF1">
    <property type="entry name" value="C2 NT-TYPE DOMAIN-CONTAINING PROTEIN"/>
    <property type="match status" value="1"/>
</dbReference>
<comment type="similarity">
    <text evidence="1">Belongs to the EEIG family.</text>
</comment>
<feature type="domain" description="C2 NT-type" evidence="3">
    <location>
        <begin position="1"/>
        <end position="105"/>
    </location>
</feature>
<feature type="region of interest" description="Disordered" evidence="2">
    <location>
        <begin position="243"/>
        <end position="326"/>
    </location>
</feature>
<evidence type="ECO:0000259" key="3">
    <source>
        <dbReference type="PROSITE" id="PS51840"/>
    </source>
</evidence>
<reference evidence="4 5" key="1">
    <citation type="journal article" date="2018" name="Gigascience">
        <title>Genomes of trombidid mites reveal novel predicted allergens and laterally-transferred genes associated with secondary metabolism.</title>
        <authorList>
            <person name="Dong X."/>
            <person name="Chaisiri K."/>
            <person name="Xia D."/>
            <person name="Armstrong S.D."/>
            <person name="Fang Y."/>
            <person name="Donnelly M.J."/>
            <person name="Kadowaki T."/>
            <person name="McGarry J.W."/>
            <person name="Darby A.C."/>
            <person name="Makepeace B.L."/>
        </authorList>
    </citation>
    <scope>NUCLEOTIDE SEQUENCE [LARGE SCALE GENOMIC DNA]</scope>
    <source>
        <strain evidence="4">UoL-WK</strain>
    </source>
</reference>
<dbReference type="PANTHER" id="PTHR21456">
    <property type="entry name" value="FAMILY WITH SEQUENCE SIMILARITY 102"/>
    <property type="match status" value="1"/>
</dbReference>
<dbReference type="STRING" id="1965070.A0A3S3RTX1"/>
<protein>
    <recommendedName>
        <fullName evidence="3">C2 NT-type domain-containing protein</fullName>
    </recommendedName>
</protein>
<evidence type="ECO:0000313" key="5">
    <source>
        <dbReference type="Proteomes" id="UP000285301"/>
    </source>
</evidence>
<keyword evidence="5" id="KW-1185">Reference proteome</keyword>
<feature type="region of interest" description="Disordered" evidence="2">
    <location>
        <begin position="367"/>
        <end position="415"/>
    </location>
</feature>
<proteinExistence type="inferred from homology"/>
<dbReference type="InterPro" id="IPR039931">
    <property type="entry name" value="EEIG1/2-like"/>
</dbReference>
<evidence type="ECO:0000256" key="1">
    <source>
        <dbReference type="ARBA" id="ARBA00034780"/>
    </source>
</evidence>
<evidence type="ECO:0000256" key="2">
    <source>
        <dbReference type="SAM" id="MobiDB-lite"/>
    </source>
</evidence>
<dbReference type="Proteomes" id="UP000285301">
    <property type="component" value="Unassembled WGS sequence"/>
</dbReference>
<dbReference type="AlphaFoldDB" id="A0A3S3RTX1"/>
<gene>
    <name evidence="4" type="ORF">B4U79_12874</name>
</gene>
<organism evidence="4 5">
    <name type="scientific">Dinothrombium tinctorium</name>
    <dbReference type="NCBI Taxonomy" id="1965070"/>
    <lineage>
        <taxon>Eukaryota</taxon>
        <taxon>Metazoa</taxon>
        <taxon>Ecdysozoa</taxon>
        <taxon>Arthropoda</taxon>
        <taxon>Chelicerata</taxon>
        <taxon>Arachnida</taxon>
        <taxon>Acari</taxon>
        <taxon>Acariformes</taxon>
        <taxon>Trombidiformes</taxon>
        <taxon>Prostigmata</taxon>
        <taxon>Anystina</taxon>
        <taxon>Parasitengona</taxon>
        <taxon>Trombidioidea</taxon>
        <taxon>Trombidiidae</taxon>
        <taxon>Dinothrombium</taxon>
    </lineage>
</organism>
<comment type="caution">
    <text evidence="4">The sequence shown here is derived from an EMBL/GenBank/DDBJ whole genome shotgun (WGS) entry which is preliminary data.</text>
</comment>
<dbReference type="EMBL" id="NCKU01004399">
    <property type="protein sequence ID" value="RWS05988.1"/>
    <property type="molecule type" value="Genomic_DNA"/>
</dbReference>
<feature type="compositionally biased region" description="Polar residues" evidence="2">
    <location>
        <begin position="270"/>
        <end position="298"/>
    </location>
</feature>
<evidence type="ECO:0000313" key="4">
    <source>
        <dbReference type="EMBL" id="RWS05988.1"/>
    </source>
</evidence>
<feature type="compositionally biased region" description="Low complexity" evidence="2">
    <location>
        <begin position="378"/>
        <end position="397"/>
    </location>
</feature>